<dbReference type="InterPro" id="IPR036278">
    <property type="entry name" value="Sialidase_sf"/>
</dbReference>
<feature type="domain" description="Sialidase" evidence="1">
    <location>
        <begin position="39"/>
        <end position="334"/>
    </location>
</feature>
<accession>A0AAU8G6T2</accession>
<dbReference type="InterPro" id="IPR011040">
    <property type="entry name" value="Sialidase"/>
</dbReference>
<dbReference type="PANTHER" id="PTHR43752">
    <property type="entry name" value="BNR/ASP-BOX REPEAT FAMILY PROTEIN"/>
    <property type="match status" value="1"/>
</dbReference>
<dbReference type="Pfam" id="PF13088">
    <property type="entry name" value="BNR_2"/>
    <property type="match status" value="1"/>
</dbReference>
<dbReference type="PANTHER" id="PTHR43752:SF2">
    <property type="entry name" value="BNR_ASP-BOX REPEAT FAMILY PROTEIN"/>
    <property type="match status" value="1"/>
</dbReference>
<sequence>MASGTMVPARVLINPTEDRFQDEHRMWQGIPSIERTAGGRLYVDWYTGMETETGGNFVLAVTSDDEGRTWDGPRFVVEHPDPQVRVYDPALWRDPADRLWMFWNQSRDFFDGRVGVWASVSENPDDDTPSWSPPRRIANGLQMNKPTVLSDGTWLFPTAIWACHEPTEDHPLDGERFSNVYASTDQGETIRYRGSADVPNRSFDEHMVVEKQDGTLWMLVRCFDGVGESFSTDGGRTWSPGRRSHVDGPCSRFHIRRMPSGRLLMINHVDFGERRTVEELELQGNVKEWKGRTNLTALLSDDDGATWPHRLLLDDRDDVSYPDAAIGPDGQIYVTYDHDRFGDRGIYLARITEEDILAGTPSSPGSELALLVNRALARVH</sequence>
<reference evidence="2" key="1">
    <citation type="submission" date="2024-06" db="EMBL/GenBank/DDBJ databases">
        <title>Complete genome sequence of the cellulolytic actinobacterium, Cellulosimicrobium ES-005.</title>
        <authorList>
            <person name="Matthews C.T."/>
            <person name="Underwood K.D."/>
            <person name="Ghanchi K.M."/>
            <person name="Fields S.D."/>
            <person name="Gardner S.G."/>
        </authorList>
    </citation>
    <scope>NUCLEOTIDE SEQUENCE</scope>
    <source>
        <strain evidence="2">ES-005</strain>
    </source>
</reference>
<dbReference type="RefSeq" id="WP_353709027.1">
    <property type="nucleotide sequence ID" value="NZ_CP159290.1"/>
</dbReference>
<gene>
    <name evidence="2" type="ORF">ABRQ22_06990</name>
</gene>
<keyword evidence="2" id="KW-0378">Hydrolase</keyword>
<protein>
    <submittedName>
        <fullName evidence="2">Sialidase family protein</fullName>
        <ecNumber evidence="2">3.2.1.-</ecNumber>
    </submittedName>
</protein>
<dbReference type="Gene3D" id="2.120.10.10">
    <property type="match status" value="1"/>
</dbReference>
<keyword evidence="2" id="KW-0326">Glycosidase</keyword>
<dbReference type="SUPFAM" id="SSF50939">
    <property type="entry name" value="Sialidases"/>
    <property type="match status" value="1"/>
</dbReference>
<evidence type="ECO:0000313" key="2">
    <source>
        <dbReference type="EMBL" id="XCH31421.1"/>
    </source>
</evidence>
<dbReference type="EMBL" id="CP159290">
    <property type="protein sequence ID" value="XCH31421.1"/>
    <property type="molecule type" value="Genomic_DNA"/>
</dbReference>
<proteinExistence type="predicted"/>
<name>A0AAU8G6T2_9MICO</name>
<evidence type="ECO:0000259" key="1">
    <source>
        <dbReference type="Pfam" id="PF13088"/>
    </source>
</evidence>
<dbReference type="GO" id="GO:0016798">
    <property type="term" value="F:hydrolase activity, acting on glycosyl bonds"/>
    <property type="evidence" value="ECO:0007669"/>
    <property type="project" value="UniProtKB-KW"/>
</dbReference>
<dbReference type="EC" id="3.2.1.-" evidence="2"/>
<dbReference type="AlphaFoldDB" id="A0AAU8G6T2"/>
<dbReference type="CDD" id="cd15482">
    <property type="entry name" value="Sialidase_non-viral"/>
    <property type="match status" value="1"/>
</dbReference>
<organism evidence="2">
    <name type="scientific">Cellulosimicrobium sp. ES-005</name>
    <dbReference type="NCBI Taxonomy" id="3163031"/>
    <lineage>
        <taxon>Bacteria</taxon>
        <taxon>Bacillati</taxon>
        <taxon>Actinomycetota</taxon>
        <taxon>Actinomycetes</taxon>
        <taxon>Micrococcales</taxon>
        <taxon>Promicromonosporaceae</taxon>
        <taxon>Cellulosimicrobium</taxon>
    </lineage>
</organism>